<evidence type="ECO:0000256" key="1">
    <source>
        <dbReference type="ARBA" id="ARBA00023125"/>
    </source>
</evidence>
<dbReference type="PRINTS" id="PR00455">
    <property type="entry name" value="HTHTETR"/>
</dbReference>
<feature type="DNA-binding region" description="H-T-H motif" evidence="2">
    <location>
        <begin position="48"/>
        <end position="67"/>
    </location>
</feature>
<accession>A0ABU9T8N7</accession>
<comment type="caution">
    <text evidence="5">The sequence shown here is derived from an EMBL/GenBank/DDBJ whole genome shotgun (WGS) entry which is preliminary data.</text>
</comment>
<dbReference type="NCBIfam" id="NF011584">
    <property type="entry name" value="PRK15008.1"/>
    <property type="match status" value="1"/>
</dbReference>
<dbReference type="SUPFAM" id="SSF48498">
    <property type="entry name" value="Tetracyclin repressor-like, C-terminal domain"/>
    <property type="match status" value="1"/>
</dbReference>
<dbReference type="InterPro" id="IPR050109">
    <property type="entry name" value="HTH-type_TetR-like_transc_reg"/>
</dbReference>
<reference evidence="5 6" key="1">
    <citation type="submission" date="2024-03" db="EMBL/GenBank/DDBJ databases">
        <title>Community enrichment and isolation of bacterial strains for fucoidan degradation.</title>
        <authorList>
            <person name="Sichert A."/>
        </authorList>
    </citation>
    <scope>NUCLEOTIDE SEQUENCE [LARGE SCALE GENOMIC DNA]</scope>
    <source>
        <strain evidence="5 6">AS62</strain>
    </source>
</reference>
<evidence type="ECO:0000313" key="5">
    <source>
        <dbReference type="EMBL" id="MEM5502056.1"/>
    </source>
</evidence>
<dbReference type="RefSeq" id="WP_342848426.1">
    <property type="nucleotide sequence ID" value="NZ_JBBMQO010000005.1"/>
</dbReference>
<dbReference type="EMBL" id="JBBMQO010000005">
    <property type="protein sequence ID" value="MEM5502056.1"/>
    <property type="molecule type" value="Genomic_DNA"/>
</dbReference>
<evidence type="ECO:0000256" key="3">
    <source>
        <dbReference type="SAM" id="MobiDB-lite"/>
    </source>
</evidence>
<dbReference type="InterPro" id="IPR001647">
    <property type="entry name" value="HTH_TetR"/>
</dbReference>
<dbReference type="InterPro" id="IPR009057">
    <property type="entry name" value="Homeodomain-like_sf"/>
</dbReference>
<dbReference type="InterPro" id="IPR036271">
    <property type="entry name" value="Tet_transcr_reg_TetR-rel_C_sf"/>
</dbReference>
<dbReference type="Gene3D" id="1.10.357.10">
    <property type="entry name" value="Tetracycline Repressor, domain 2"/>
    <property type="match status" value="1"/>
</dbReference>
<feature type="region of interest" description="Disordered" evidence="3">
    <location>
        <begin position="1"/>
        <end position="23"/>
    </location>
</feature>
<evidence type="ECO:0000313" key="6">
    <source>
        <dbReference type="Proteomes" id="UP001477870"/>
    </source>
</evidence>
<evidence type="ECO:0000259" key="4">
    <source>
        <dbReference type="PROSITE" id="PS50977"/>
    </source>
</evidence>
<dbReference type="Pfam" id="PF08362">
    <property type="entry name" value="TetR_C_3"/>
    <property type="match status" value="1"/>
</dbReference>
<keyword evidence="6" id="KW-1185">Reference proteome</keyword>
<dbReference type="Pfam" id="PF00440">
    <property type="entry name" value="TetR_N"/>
    <property type="match status" value="1"/>
</dbReference>
<protein>
    <submittedName>
        <fullName evidence="5">HTH-type transcriptional regulator RutR</fullName>
    </submittedName>
</protein>
<dbReference type="SUPFAM" id="SSF46689">
    <property type="entry name" value="Homeodomain-like"/>
    <property type="match status" value="1"/>
</dbReference>
<proteinExistence type="predicted"/>
<gene>
    <name evidence="5" type="primary">rutR</name>
    <name evidence="5" type="ORF">WNY59_10685</name>
</gene>
<dbReference type="Proteomes" id="UP001477870">
    <property type="component" value="Unassembled WGS sequence"/>
</dbReference>
<dbReference type="Gene3D" id="1.10.10.60">
    <property type="entry name" value="Homeodomain-like"/>
    <property type="match status" value="1"/>
</dbReference>
<dbReference type="InterPro" id="IPR013573">
    <property type="entry name" value="Tscrpt_reg_YcdC_C"/>
</dbReference>
<organism evidence="5 6">
    <name type="scientific">Ahrensia kielensis</name>
    <dbReference type="NCBI Taxonomy" id="76980"/>
    <lineage>
        <taxon>Bacteria</taxon>
        <taxon>Pseudomonadati</taxon>
        <taxon>Pseudomonadota</taxon>
        <taxon>Alphaproteobacteria</taxon>
        <taxon>Hyphomicrobiales</taxon>
        <taxon>Ahrensiaceae</taxon>
        <taxon>Ahrensia</taxon>
    </lineage>
</organism>
<keyword evidence="1 2" id="KW-0238">DNA-binding</keyword>
<sequence length="220" mass="24968">MAGKENQIVEAGKKQPKKKRSRIQTENRALILDAALQVFSTDGYRGATLDRIAEKAGMSKTNLLYYFPSKEDVYRTALEQIVVNWLDPFRDIDGDGDPVEQLRRYITLKLKASHENPEASRLFANEIQRGAPLIKDFLETTLKTLVDEKAKVIHRWIDDGKLAPVDPYHLIFLIWATTQHYADFDVQVNALLGNQASKPGFYEQSAQAVLSIILNGIRPR</sequence>
<evidence type="ECO:0000256" key="2">
    <source>
        <dbReference type="PROSITE-ProRule" id="PRU00335"/>
    </source>
</evidence>
<dbReference type="PANTHER" id="PTHR30328:SF54">
    <property type="entry name" value="HTH-TYPE TRANSCRIPTIONAL REPRESSOR SCO4008"/>
    <property type="match status" value="1"/>
</dbReference>
<dbReference type="PROSITE" id="PS50977">
    <property type="entry name" value="HTH_TETR_2"/>
    <property type="match status" value="1"/>
</dbReference>
<feature type="domain" description="HTH tetR-type" evidence="4">
    <location>
        <begin position="25"/>
        <end position="85"/>
    </location>
</feature>
<name>A0ABU9T8N7_9HYPH</name>
<dbReference type="PANTHER" id="PTHR30328">
    <property type="entry name" value="TRANSCRIPTIONAL REPRESSOR"/>
    <property type="match status" value="1"/>
</dbReference>